<keyword evidence="1" id="KW-0677">Repeat</keyword>
<dbReference type="SMART" id="SM00248">
    <property type="entry name" value="ANK"/>
    <property type="match status" value="4"/>
</dbReference>
<dbReference type="PROSITE" id="PS50297">
    <property type="entry name" value="ANK_REP_REGION"/>
    <property type="match status" value="2"/>
</dbReference>
<gene>
    <name evidence="4" type="ORF">PSALAMII_LOCUS2807</name>
</gene>
<comment type="caution">
    <text evidence="4">The sequence shown here is derived from an EMBL/GenBank/DDBJ whole genome shotgun (WGS) entry which is preliminary data.</text>
</comment>
<sequence>MDIRLLSEEERTSYGGLHSPCQTASATIENMRSMCVIGDLEGFQDAMDSLLSRSQPEVFNIGNLHDVMWEAIQHDRVEIVSNLLFHGFPIKPFYAQKATRCKAKAVLERFLEAGWNINEPVDVLKPPVLSYAVTDTEMTSWLLEHGANPNARCEVDCTPLSYAVRNAHLSVIKLLLSHGGDVRKGQLLQYAVSRDEELEDVISLLIEKGAPLNATMYQDSSTLQRFFPMSLGTALHIATEQGKTNAIRLLIRLGADTGVKDANGDTALEWAKKWDQKGMVQLLTDLEQRS</sequence>
<organism evidence="4 5">
    <name type="scientific">Penicillium salamii</name>
    <dbReference type="NCBI Taxonomy" id="1612424"/>
    <lineage>
        <taxon>Eukaryota</taxon>
        <taxon>Fungi</taxon>
        <taxon>Dikarya</taxon>
        <taxon>Ascomycota</taxon>
        <taxon>Pezizomycotina</taxon>
        <taxon>Eurotiomycetes</taxon>
        <taxon>Eurotiomycetidae</taxon>
        <taxon>Eurotiales</taxon>
        <taxon>Aspergillaceae</taxon>
        <taxon>Penicillium</taxon>
    </lineage>
</organism>
<dbReference type="Pfam" id="PF12796">
    <property type="entry name" value="Ank_2"/>
    <property type="match status" value="1"/>
</dbReference>
<evidence type="ECO:0000256" key="1">
    <source>
        <dbReference type="ARBA" id="ARBA00022737"/>
    </source>
</evidence>
<dbReference type="PANTHER" id="PTHR24189">
    <property type="entry name" value="MYOTROPHIN"/>
    <property type="match status" value="1"/>
</dbReference>
<keyword evidence="2 3" id="KW-0040">ANK repeat</keyword>
<dbReference type="InterPro" id="IPR036770">
    <property type="entry name" value="Ankyrin_rpt-contain_sf"/>
</dbReference>
<protein>
    <submittedName>
        <fullName evidence="4">Uncharacterized protein</fullName>
    </submittedName>
</protein>
<feature type="repeat" description="ANK" evidence="3">
    <location>
        <begin position="155"/>
        <end position="182"/>
    </location>
</feature>
<evidence type="ECO:0000256" key="2">
    <source>
        <dbReference type="ARBA" id="ARBA00023043"/>
    </source>
</evidence>
<dbReference type="Pfam" id="PF00023">
    <property type="entry name" value="Ank"/>
    <property type="match status" value="1"/>
</dbReference>
<dbReference type="PANTHER" id="PTHR24189:SF50">
    <property type="entry name" value="ANKYRIN REPEAT AND SOCS BOX PROTEIN 2"/>
    <property type="match status" value="1"/>
</dbReference>
<feature type="repeat" description="ANK" evidence="3">
    <location>
        <begin position="230"/>
        <end position="262"/>
    </location>
</feature>
<evidence type="ECO:0000313" key="4">
    <source>
        <dbReference type="EMBL" id="CAG8338983.1"/>
    </source>
</evidence>
<dbReference type="Proteomes" id="UP001152649">
    <property type="component" value="Unassembled WGS sequence"/>
</dbReference>
<dbReference type="SUPFAM" id="SSF48403">
    <property type="entry name" value="Ankyrin repeat"/>
    <property type="match status" value="1"/>
</dbReference>
<evidence type="ECO:0000313" key="5">
    <source>
        <dbReference type="Proteomes" id="UP001152649"/>
    </source>
</evidence>
<proteinExistence type="predicted"/>
<name>A0A9W4INK1_9EURO</name>
<keyword evidence="5" id="KW-1185">Reference proteome</keyword>
<dbReference type="PROSITE" id="PS50088">
    <property type="entry name" value="ANK_REPEAT"/>
    <property type="match status" value="2"/>
</dbReference>
<dbReference type="InterPro" id="IPR050745">
    <property type="entry name" value="Multifunctional_regulatory"/>
</dbReference>
<dbReference type="InterPro" id="IPR002110">
    <property type="entry name" value="Ankyrin_rpt"/>
</dbReference>
<reference evidence="4" key="1">
    <citation type="submission" date="2021-07" db="EMBL/GenBank/DDBJ databases">
        <authorList>
            <person name="Branca A.L. A."/>
        </authorList>
    </citation>
    <scope>NUCLEOTIDE SEQUENCE</scope>
</reference>
<accession>A0A9W4INK1</accession>
<dbReference type="AlphaFoldDB" id="A0A9W4INK1"/>
<dbReference type="Gene3D" id="1.25.40.20">
    <property type="entry name" value="Ankyrin repeat-containing domain"/>
    <property type="match status" value="2"/>
</dbReference>
<dbReference type="OrthoDB" id="426293at2759"/>
<evidence type="ECO:0000256" key="3">
    <source>
        <dbReference type="PROSITE-ProRule" id="PRU00023"/>
    </source>
</evidence>
<dbReference type="EMBL" id="CAJVPG010000110">
    <property type="protein sequence ID" value="CAG8338983.1"/>
    <property type="molecule type" value="Genomic_DNA"/>
</dbReference>